<comment type="caution">
    <text evidence="1">The sequence shown here is derived from an EMBL/GenBank/DDBJ whole genome shotgun (WGS) entry which is preliminary data.</text>
</comment>
<name>A0A9D3WTN9_9SAUR</name>
<gene>
    <name evidence="1" type="ORF">KIL84_015742</name>
</gene>
<dbReference type="Proteomes" id="UP000827986">
    <property type="component" value="Unassembled WGS sequence"/>
</dbReference>
<protein>
    <submittedName>
        <fullName evidence="1">Uncharacterized protein</fullName>
    </submittedName>
</protein>
<dbReference type="EMBL" id="JAHDVG010000487">
    <property type="protein sequence ID" value="KAH1166570.1"/>
    <property type="molecule type" value="Genomic_DNA"/>
</dbReference>
<dbReference type="AlphaFoldDB" id="A0A9D3WTN9"/>
<evidence type="ECO:0000313" key="2">
    <source>
        <dbReference type="Proteomes" id="UP000827986"/>
    </source>
</evidence>
<reference evidence="1" key="1">
    <citation type="submission" date="2021-09" db="EMBL/GenBank/DDBJ databases">
        <title>The genome of Mauremys mutica provides insights into the evolution of semi-aquatic lifestyle.</title>
        <authorList>
            <person name="Gong S."/>
            <person name="Gao Y."/>
        </authorList>
    </citation>
    <scope>NUCLEOTIDE SEQUENCE</scope>
    <source>
        <strain evidence="1">MM-2020</strain>
        <tissue evidence="1">Muscle</tissue>
    </source>
</reference>
<proteinExistence type="predicted"/>
<evidence type="ECO:0000313" key="1">
    <source>
        <dbReference type="EMBL" id="KAH1166570.1"/>
    </source>
</evidence>
<keyword evidence="2" id="KW-1185">Reference proteome</keyword>
<organism evidence="1 2">
    <name type="scientific">Mauremys mutica</name>
    <name type="common">yellowpond turtle</name>
    <dbReference type="NCBI Taxonomy" id="74926"/>
    <lineage>
        <taxon>Eukaryota</taxon>
        <taxon>Metazoa</taxon>
        <taxon>Chordata</taxon>
        <taxon>Craniata</taxon>
        <taxon>Vertebrata</taxon>
        <taxon>Euteleostomi</taxon>
        <taxon>Archelosauria</taxon>
        <taxon>Testudinata</taxon>
        <taxon>Testudines</taxon>
        <taxon>Cryptodira</taxon>
        <taxon>Durocryptodira</taxon>
        <taxon>Testudinoidea</taxon>
        <taxon>Geoemydidae</taxon>
        <taxon>Geoemydinae</taxon>
        <taxon>Mauremys</taxon>
    </lineage>
</organism>
<accession>A0A9D3WTN9</accession>
<sequence>MQAKGCDRDPQQCCVKRRNFARDTISPGSTTTDLGLCYRPATSTLSCMWKLHQHPIDQLDTLEAS</sequence>